<evidence type="ECO:0000259" key="3">
    <source>
        <dbReference type="Pfam" id="PF06294"/>
    </source>
</evidence>
<feature type="region of interest" description="Disordered" evidence="1">
    <location>
        <begin position="477"/>
        <end position="496"/>
    </location>
</feature>
<proteinExistence type="predicted"/>
<evidence type="ECO:0000313" key="5">
    <source>
        <dbReference type="Proteomes" id="UP000315496"/>
    </source>
</evidence>
<dbReference type="Proteomes" id="UP000315496">
    <property type="component" value="Chromosome 1"/>
</dbReference>
<protein>
    <submittedName>
        <fullName evidence="4">CH-like domain-containing protein</fullName>
    </submittedName>
</protein>
<keyword evidence="5" id="KW-1185">Reference proteome</keyword>
<dbReference type="InterPro" id="IPR010441">
    <property type="entry name" value="CH_2"/>
</dbReference>
<organism evidence="4 5">
    <name type="scientific">Giardia muris</name>
    <dbReference type="NCBI Taxonomy" id="5742"/>
    <lineage>
        <taxon>Eukaryota</taxon>
        <taxon>Metamonada</taxon>
        <taxon>Diplomonadida</taxon>
        <taxon>Hexamitidae</taxon>
        <taxon>Giardiinae</taxon>
        <taxon>Giardia</taxon>
    </lineage>
</organism>
<sequence>MRLPLPVLRWSMRQGIGGSFISPQKELANGWYFAQLLHKLYGDVVSLAPFLDQTSPAVINENWNCLESSLRQVGVPVTDTELLACRRGDGTALIHLLVRIYTTHTGKSITFSTQPERAVTPEPAGAPNSHRKLVPKTLSSTIGKTADQDPLKFLTNRNLDNLQGASYDATLPNMSQSLISDRPMSNLTARNLHLASLHYTDDLGGSSQGGRSALMTMDESRVMDGDRFPMNVPKFARGSFLSTRKFLSELSTTCRNSLMSSPNFSQFIDMLDPRVDIVYPYPEICLRVAADDAETLFESLMTELRPFYNLFIEQIVGLPILFWELLTFIIRTATNFQKISPRGNFAEKGVAYLVTIIRGVGSISTSVLSLIYNNIVTVRLLSLIDLQYFGLYNYIWLYFNFLPILERETPMDIIQHVLDFALANYKLNARGQQLIRTNKLRLAILASIVAVIRQFFVQMDEDEDFLSYGFFAEEKAPSRGHISDDGSSTASPRQERSAKTLKEQIFLDILYVIVCILHSADTYVLDERVAALSIITRCCALNPKELLPCAETTILRILSRTFKRARPTKVFVQTSSLHAFKPEVADPGPVVEDSTPVSTREKDVSTKSDSPELPLPKFQRRLSTFSTSQVPGEEAALIETSDRGQDAQDRRTPLCNQQNYNALDQSDSSLTDDGFSLPFTYDSLPYLNYSIVLAIVVLLRRLGGMCLAENYNSPIISISHELEVKILEHSESLSPVVTLVGILGAVGRNLELIKEVNEQSVEMLLNERTKPGYKETFDILLNLMKTLVRDPEMAEVVFAALDGKADFEQTIVIFPPDCYTKIVHSLYPGCELMQVIPGVLCVAVMCCDTFLAKAQPIEAMSFFLAIARLLELMPQMSELTFTCLSDYLLTFSLNRDSCDTACGLLIDLIAELSGVIDEQDFQVSLRALIQYAFDESKLQATAHKKNLELLRESQGCCMTLLHSLCTIPDMVSLLRDLFIRMDSEDYGNADLGQFIRSLLDEESGIED</sequence>
<feature type="transmembrane region" description="Helical" evidence="2">
    <location>
        <begin position="440"/>
        <end position="457"/>
    </location>
</feature>
<name>A0A4Z1SYI2_GIAMU</name>
<dbReference type="Gene3D" id="1.10.418.10">
    <property type="entry name" value="Calponin-like domain"/>
    <property type="match status" value="1"/>
</dbReference>
<evidence type="ECO:0000313" key="4">
    <source>
        <dbReference type="EMBL" id="TNJ29835.1"/>
    </source>
</evidence>
<dbReference type="AlphaFoldDB" id="A0A4Z1SYI2"/>
<feature type="transmembrane region" description="Helical" evidence="2">
    <location>
        <begin position="350"/>
        <end position="372"/>
    </location>
</feature>
<gene>
    <name evidence="4" type="ORF">GMRT_15510</name>
</gene>
<comment type="caution">
    <text evidence="4">The sequence shown here is derived from an EMBL/GenBank/DDBJ whole genome shotgun (WGS) entry which is preliminary data.</text>
</comment>
<dbReference type="OrthoDB" id="62528at2759"/>
<keyword evidence="2" id="KW-1133">Transmembrane helix</keyword>
<keyword evidence="2" id="KW-0812">Transmembrane</keyword>
<dbReference type="EMBL" id="VDLU01000001">
    <property type="protein sequence ID" value="TNJ29835.1"/>
    <property type="molecule type" value="Genomic_DNA"/>
</dbReference>
<dbReference type="VEuPathDB" id="GiardiaDB:GMRT_15510"/>
<dbReference type="InterPro" id="IPR036872">
    <property type="entry name" value="CH_dom_sf"/>
</dbReference>
<dbReference type="Pfam" id="PF06294">
    <property type="entry name" value="CH_2"/>
    <property type="match status" value="1"/>
</dbReference>
<keyword evidence="2" id="KW-0472">Membrane</keyword>
<reference evidence="4" key="1">
    <citation type="submission" date="2019-05" db="EMBL/GenBank/DDBJ databases">
        <title>The compact genome of Giardia muris reveals important steps in the evolution of intestinal protozoan parasites.</title>
        <authorList>
            <person name="Xu F."/>
            <person name="Jimenez-Gonzalez A."/>
            <person name="Einarsson E."/>
            <person name="Astvaldsson A."/>
            <person name="Peirasmaki D."/>
            <person name="Eckmann L."/>
            <person name="Andersson J.O."/>
            <person name="Svard S.G."/>
            <person name="Jerlstrom-Hultqvist J."/>
        </authorList>
    </citation>
    <scope>NUCLEOTIDE SEQUENCE [LARGE SCALE GENOMIC DNA]</scope>
    <source>
        <strain evidence="4">Roberts-Thomson</strain>
    </source>
</reference>
<feature type="transmembrane region" description="Helical" evidence="2">
    <location>
        <begin position="378"/>
        <end position="399"/>
    </location>
</feature>
<feature type="transmembrane region" description="Helical" evidence="2">
    <location>
        <begin position="307"/>
        <end position="330"/>
    </location>
</feature>
<feature type="domain" description="CH-like" evidence="3">
    <location>
        <begin position="22"/>
        <end position="102"/>
    </location>
</feature>
<feature type="region of interest" description="Disordered" evidence="1">
    <location>
        <begin position="583"/>
        <end position="614"/>
    </location>
</feature>
<dbReference type="GO" id="GO:0005737">
    <property type="term" value="C:cytoplasm"/>
    <property type="evidence" value="ECO:0007669"/>
    <property type="project" value="UniProtKB-ARBA"/>
</dbReference>
<evidence type="ECO:0000256" key="2">
    <source>
        <dbReference type="SAM" id="Phobius"/>
    </source>
</evidence>
<dbReference type="SUPFAM" id="SSF47576">
    <property type="entry name" value="Calponin-homology domain, CH-domain"/>
    <property type="match status" value="1"/>
</dbReference>
<evidence type="ECO:0000256" key="1">
    <source>
        <dbReference type="SAM" id="MobiDB-lite"/>
    </source>
</evidence>
<feature type="compositionally biased region" description="Basic and acidic residues" evidence="1">
    <location>
        <begin position="599"/>
        <end position="610"/>
    </location>
</feature>
<accession>A0A4Z1SYI2</accession>